<dbReference type="PANTHER" id="PTHR43630:SF2">
    <property type="entry name" value="GLYCOSYLTRANSFERASE"/>
    <property type="match status" value="1"/>
</dbReference>
<dbReference type="InterPro" id="IPR001173">
    <property type="entry name" value="Glyco_trans_2-like"/>
</dbReference>
<sequence length="260" mass="29481">MSRRKRLSVVLIAKNEADLLPDCLRSVAWADEIVLLDSGSDDATADIARQAGAAVYQSQGWHGFGKQRQQAQHYATGDYILMIDADERVTETLRHAIEQVLQSPDEGAVYSLGRRNLFLGRFMRHSGWYPDRVVRLYDAQKYRYNDHLVHESLDTQGARIVALPGDLLHLTCRDLPAFQQKQLGYARDWAKQRYQQGKGCSFFSILSHTAGAFCKTWLLRAGFLDGKQGFLLAVVNAQYTFNKYATLWALRHTQPTSEPS</sequence>
<dbReference type="OrthoDB" id="9815923at2"/>
<reference evidence="3 4" key="1">
    <citation type="submission" date="2017-12" db="EMBL/GenBank/DDBJ databases">
        <title>Characterization of six clinical isolates of Enterochimera gen. nov., a novel genus of the Yersiniaciae family and the three species Enterochimera arupensis sp. nov., Enterochimera coloradensis sp. nov, and Enterochimera californica sp. nov.</title>
        <authorList>
            <person name="Rossi A."/>
            <person name="Fisher M."/>
        </authorList>
    </citation>
    <scope>NUCLEOTIDE SEQUENCE [LARGE SCALE GENOMIC DNA]</scope>
    <source>
        <strain evidence="4">2016-Iso4</strain>
    </source>
</reference>
<name>A0A2N5DYQ6_9GAMM</name>
<evidence type="ECO:0000256" key="1">
    <source>
        <dbReference type="ARBA" id="ARBA00038494"/>
    </source>
</evidence>
<protein>
    <submittedName>
        <fullName evidence="3">Lipopolysaccharide biosynthesis protein</fullName>
    </submittedName>
</protein>
<organism evidence="3 4">
    <name type="scientific">Chimaeribacter coloradensis</name>
    <dbReference type="NCBI Taxonomy" id="2060068"/>
    <lineage>
        <taxon>Bacteria</taxon>
        <taxon>Pseudomonadati</taxon>
        <taxon>Pseudomonadota</taxon>
        <taxon>Gammaproteobacteria</taxon>
        <taxon>Enterobacterales</taxon>
        <taxon>Yersiniaceae</taxon>
        <taxon>Chimaeribacter</taxon>
    </lineage>
</organism>
<evidence type="ECO:0000259" key="2">
    <source>
        <dbReference type="Pfam" id="PF00535"/>
    </source>
</evidence>
<dbReference type="AlphaFoldDB" id="A0A2N5DYQ6"/>
<dbReference type="Proteomes" id="UP000234503">
    <property type="component" value="Unassembled WGS sequence"/>
</dbReference>
<evidence type="ECO:0000313" key="4">
    <source>
        <dbReference type="Proteomes" id="UP000234503"/>
    </source>
</evidence>
<dbReference type="PANTHER" id="PTHR43630">
    <property type="entry name" value="POLY-BETA-1,6-N-ACETYL-D-GLUCOSAMINE SYNTHASE"/>
    <property type="match status" value="1"/>
</dbReference>
<comment type="similarity">
    <text evidence="1">Belongs to the glycosyltransferase 2 family. WaaE/KdtX subfamily.</text>
</comment>
<accession>A0A2N5DYQ6</accession>
<proteinExistence type="inferred from homology"/>
<comment type="caution">
    <text evidence="3">The sequence shown here is derived from an EMBL/GenBank/DDBJ whole genome shotgun (WGS) entry which is preliminary data.</text>
</comment>
<dbReference type="Gene3D" id="3.90.550.10">
    <property type="entry name" value="Spore Coat Polysaccharide Biosynthesis Protein SpsA, Chain A"/>
    <property type="match status" value="1"/>
</dbReference>
<keyword evidence="4" id="KW-1185">Reference proteome</keyword>
<dbReference type="CDD" id="cd02511">
    <property type="entry name" value="Beta4Glucosyltransferase"/>
    <property type="match status" value="1"/>
</dbReference>
<dbReference type="Pfam" id="PF00535">
    <property type="entry name" value="Glycos_transf_2"/>
    <property type="match status" value="1"/>
</dbReference>
<evidence type="ECO:0000313" key="3">
    <source>
        <dbReference type="EMBL" id="PLR32690.1"/>
    </source>
</evidence>
<feature type="domain" description="Glycosyltransferase 2-like" evidence="2">
    <location>
        <begin position="8"/>
        <end position="132"/>
    </location>
</feature>
<dbReference type="EMBL" id="PJZH01000017">
    <property type="protein sequence ID" value="PLR32690.1"/>
    <property type="molecule type" value="Genomic_DNA"/>
</dbReference>
<dbReference type="RefSeq" id="WP_101825840.1">
    <property type="nucleotide sequence ID" value="NZ_PJZH01000017.1"/>
</dbReference>
<dbReference type="InterPro" id="IPR029044">
    <property type="entry name" value="Nucleotide-diphossugar_trans"/>
</dbReference>
<dbReference type="SUPFAM" id="SSF53448">
    <property type="entry name" value="Nucleotide-diphospho-sugar transferases"/>
    <property type="match status" value="1"/>
</dbReference>
<gene>
    <name evidence="3" type="ORF">CYR32_15065</name>
</gene>